<evidence type="ECO:0000313" key="2">
    <source>
        <dbReference type="Proteomes" id="UP000466442"/>
    </source>
</evidence>
<name>A0A8S9XM27_APOLU</name>
<comment type="caution">
    <text evidence="1">The sequence shown here is derived from an EMBL/GenBank/DDBJ whole genome shotgun (WGS) entry which is preliminary data.</text>
</comment>
<protein>
    <submittedName>
        <fullName evidence="1">Uncharacterized protein</fullName>
    </submittedName>
</protein>
<organism evidence="1 2">
    <name type="scientific">Apolygus lucorum</name>
    <name type="common">Small green plant bug</name>
    <name type="synonym">Lygocoris lucorum</name>
    <dbReference type="NCBI Taxonomy" id="248454"/>
    <lineage>
        <taxon>Eukaryota</taxon>
        <taxon>Metazoa</taxon>
        <taxon>Ecdysozoa</taxon>
        <taxon>Arthropoda</taxon>
        <taxon>Hexapoda</taxon>
        <taxon>Insecta</taxon>
        <taxon>Pterygota</taxon>
        <taxon>Neoptera</taxon>
        <taxon>Paraneoptera</taxon>
        <taxon>Hemiptera</taxon>
        <taxon>Heteroptera</taxon>
        <taxon>Panheteroptera</taxon>
        <taxon>Cimicomorpha</taxon>
        <taxon>Miridae</taxon>
        <taxon>Mirini</taxon>
        <taxon>Apolygus</taxon>
    </lineage>
</organism>
<evidence type="ECO:0000313" key="1">
    <source>
        <dbReference type="EMBL" id="KAF6210070.1"/>
    </source>
</evidence>
<dbReference type="Proteomes" id="UP000466442">
    <property type="component" value="Unassembled WGS sequence"/>
</dbReference>
<dbReference type="EMBL" id="WIXP02000006">
    <property type="protein sequence ID" value="KAF6210070.1"/>
    <property type="molecule type" value="Genomic_DNA"/>
</dbReference>
<sequence length="109" mass="13036">MHVRLTMQLPKQLWTSIQKALKIMPPPTENEIVNAPEHTGKEKRRRSYKILLNKQFHANFMFSSLFQGAPSPVSWYPHRAWGTMKQNFFFKWLQKLTDVFYLINDTRNI</sequence>
<dbReference type="AlphaFoldDB" id="A0A8S9XM27"/>
<gene>
    <name evidence="1" type="ORF">GE061_015826</name>
</gene>
<keyword evidence="2" id="KW-1185">Reference proteome</keyword>
<proteinExistence type="predicted"/>
<accession>A0A8S9XM27</accession>
<reference evidence="1" key="1">
    <citation type="journal article" date="2021" name="Mol. Ecol. Resour.">
        <title>Apolygus lucorum genome provides insights into omnivorousness and mesophyll feeding.</title>
        <authorList>
            <person name="Liu Y."/>
            <person name="Liu H."/>
            <person name="Wang H."/>
            <person name="Huang T."/>
            <person name="Liu B."/>
            <person name="Yang B."/>
            <person name="Yin L."/>
            <person name="Li B."/>
            <person name="Zhang Y."/>
            <person name="Zhang S."/>
            <person name="Jiang F."/>
            <person name="Zhang X."/>
            <person name="Ren Y."/>
            <person name="Wang B."/>
            <person name="Wang S."/>
            <person name="Lu Y."/>
            <person name="Wu K."/>
            <person name="Fan W."/>
            <person name="Wang G."/>
        </authorList>
    </citation>
    <scope>NUCLEOTIDE SEQUENCE</scope>
    <source>
        <strain evidence="1">12Hb</strain>
    </source>
</reference>